<dbReference type="PANTHER" id="PTHR43625">
    <property type="entry name" value="AFLATOXIN B1 ALDEHYDE REDUCTASE"/>
    <property type="match status" value="1"/>
</dbReference>
<evidence type="ECO:0000313" key="3">
    <source>
        <dbReference type="EMBL" id="MVQ29403.1"/>
    </source>
</evidence>
<keyword evidence="4" id="KW-1185">Reference proteome</keyword>
<evidence type="ECO:0000259" key="2">
    <source>
        <dbReference type="Pfam" id="PF00248"/>
    </source>
</evidence>
<organism evidence="3 4">
    <name type="scientific">Ramlibacter pinisoli</name>
    <dbReference type="NCBI Taxonomy" id="2682844"/>
    <lineage>
        <taxon>Bacteria</taxon>
        <taxon>Pseudomonadati</taxon>
        <taxon>Pseudomonadota</taxon>
        <taxon>Betaproteobacteria</taxon>
        <taxon>Burkholderiales</taxon>
        <taxon>Comamonadaceae</taxon>
        <taxon>Ramlibacter</taxon>
    </lineage>
</organism>
<keyword evidence="1" id="KW-0560">Oxidoreductase</keyword>
<dbReference type="InterPro" id="IPR036812">
    <property type="entry name" value="NAD(P)_OxRdtase_dom_sf"/>
</dbReference>
<dbReference type="SUPFAM" id="SSF51430">
    <property type="entry name" value="NAD(P)-linked oxidoreductase"/>
    <property type="match status" value="1"/>
</dbReference>
<sequence>MEQRILGSTGLRVSALALGHSMGAQDFGTNAQQAFHALVHRALDLGVTFLDTSDAYWDGLHESWLGAALRGRRGEAVIASKFGNLTLPDGRKAANGRPEYARRSCEASLRRLGTDHLDLYYLHRVDPAVPIEDTVGAMAGLVREGKVRHLGLCEASPQTLERAHAVHPIAVLQTEYSLWCRGPAEAVLSTCRRQGTGFVGYSPLGRGLLTGNVRHYSDLATTDRRRIHPRFQDAHLARNLRLVDELQAMAAEIGLTAAQLALAWAAGRGTDVVPLSGTQRITYLEQSAMAVAIRLPQVVMQRLERLFRPEAVAGERYPADMLPTLGI</sequence>
<accession>A0A6N8IU15</accession>
<dbReference type="AlphaFoldDB" id="A0A6N8IU15"/>
<evidence type="ECO:0000313" key="4">
    <source>
        <dbReference type="Proteomes" id="UP000469385"/>
    </source>
</evidence>
<reference evidence="3 4" key="1">
    <citation type="submission" date="2019-12" db="EMBL/GenBank/DDBJ databases">
        <authorList>
            <person name="Huq M.A."/>
        </authorList>
    </citation>
    <scope>NUCLEOTIDE SEQUENCE [LARGE SCALE GENOMIC DNA]</scope>
    <source>
        <strain evidence="3 4">MAH-25</strain>
    </source>
</reference>
<dbReference type="EMBL" id="WSEL01000003">
    <property type="protein sequence ID" value="MVQ29403.1"/>
    <property type="molecule type" value="Genomic_DNA"/>
</dbReference>
<dbReference type="PANTHER" id="PTHR43625:SF40">
    <property type="entry name" value="ALDO-KETO REDUCTASE YAKC [NADP(+)]"/>
    <property type="match status" value="1"/>
</dbReference>
<proteinExistence type="predicted"/>
<name>A0A6N8IU15_9BURK</name>
<protein>
    <submittedName>
        <fullName evidence="3">Aldo/keto reductase</fullName>
    </submittedName>
</protein>
<dbReference type="GO" id="GO:0005737">
    <property type="term" value="C:cytoplasm"/>
    <property type="evidence" value="ECO:0007669"/>
    <property type="project" value="TreeGrafter"/>
</dbReference>
<dbReference type="GO" id="GO:0016491">
    <property type="term" value="F:oxidoreductase activity"/>
    <property type="evidence" value="ECO:0007669"/>
    <property type="project" value="UniProtKB-KW"/>
</dbReference>
<comment type="caution">
    <text evidence="3">The sequence shown here is derived from an EMBL/GenBank/DDBJ whole genome shotgun (WGS) entry which is preliminary data.</text>
</comment>
<dbReference type="Gene3D" id="3.20.20.100">
    <property type="entry name" value="NADP-dependent oxidoreductase domain"/>
    <property type="match status" value="1"/>
</dbReference>
<evidence type="ECO:0000256" key="1">
    <source>
        <dbReference type="ARBA" id="ARBA00023002"/>
    </source>
</evidence>
<feature type="domain" description="NADP-dependent oxidoreductase" evidence="2">
    <location>
        <begin position="24"/>
        <end position="306"/>
    </location>
</feature>
<dbReference type="Pfam" id="PF00248">
    <property type="entry name" value="Aldo_ket_red"/>
    <property type="match status" value="1"/>
</dbReference>
<dbReference type="RefSeq" id="WP_157397410.1">
    <property type="nucleotide sequence ID" value="NZ_WSEL01000003.1"/>
</dbReference>
<gene>
    <name evidence="3" type="ORF">GON04_08090</name>
</gene>
<dbReference type="InterPro" id="IPR050791">
    <property type="entry name" value="Aldo-Keto_reductase"/>
</dbReference>
<dbReference type="Proteomes" id="UP000469385">
    <property type="component" value="Unassembled WGS sequence"/>
</dbReference>
<dbReference type="InterPro" id="IPR023210">
    <property type="entry name" value="NADP_OxRdtase_dom"/>
</dbReference>